<sequence>MLNKIKLYIGYWLIMLSYYKYRKVFAHDWLILKETFKVISHPDDYGECTVATHYNMFVTTNTVLRKKVELFKRNRL</sequence>
<dbReference type="KEGG" id="vg:65131415"/>
<evidence type="ECO:0000313" key="1">
    <source>
        <dbReference type="EMBL" id="QOR59950.1"/>
    </source>
</evidence>
<keyword evidence="2" id="KW-1185">Reference proteome</keyword>
<accession>A0A7M1S395</accession>
<dbReference type="RefSeq" id="YP_010112923.1">
    <property type="nucleotide sequence ID" value="NC_055897.1"/>
</dbReference>
<protein>
    <submittedName>
        <fullName evidence="1">Uncharacterized protein</fullName>
    </submittedName>
</protein>
<organism evidence="1 2">
    <name type="scientific">uncultured phage cr114_1</name>
    <dbReference type="NCBI Taxonomy" id="2772088"/>
    <lineage>
        <taxon>Viruses</taxon>
        <taxon>Duplodnaviria</taxon>
        <taxon>Heunggongvirae</taxon>
        <taxon>Uroviricota</taxon>
        <taxon>Caudoviricetes</taxon>
        <taxon>Crassvirales</taxon>
        <taxon>Suoliviridae</taxon>
        <taxon>Uncouvirinae</taxon>
        <taxon>Aurodevirus</taxon>
        <taxon>Aurodevirus intestinalis</taxon>
    </lineage>
</organism>
<name>A0A7M1S395_9CAUD</name>
<proteinExistence type="predicted"/>
<reference evidence="1 2" key="1">
    <citation type="submission" date="2020-07" db="EMBL/GenBank/DDBJ databases">
        <title>Taxonomic proposal: Crassvirales, a new order of highly abundant and diverse bacterial viruses.</title>
        <authorList>
            <person name="Shkoporov A.N."/>
            <person name="Stockdale S.R."/>
            <person name="Guerin E."/>
            <person name="Ross R.P."/>
            <person name="Hill C."/>
        </authorList>
    </citation>
    <scope>NUCLEOTIDE SEQUENCE [LARGE SCALE GENOMIC DNA]</scope>
</reference>
<dbReference type="Proteomes" id="UP000593725">
    <property type="component" value="Segment"/>
</dbReference>
<evidence type="ECO:0000313" key="2">
    <source>
        <dbReference type="Proteomes" id="UP000593725"/>
    </source>
</evidence>
<dbReference type="GeneID" id="65131415"/>
<dbReference type="EMBL" id="MT774404">
    <property type="protein sequence ID" value="QOR59950.1"/>
    <property type="molecule type" value="Genomic_DNA"/>
</dbReference>